<dbReference type="Proteomes" id="UP000464620">
    <property type="component" value="Chromosome B09"/>
</dbReference>
<protein>
    <submittedName>
        <fullName evidence="8">Putative LRR receptor-like serine/threonine-protein kinase</fullName>
    </submittedName>
</protein>
<gene>
    <name evidence="8" type="ORF">DS421_19g640470</name>
</gene>
<accession>A0A6B9V3P0</accession>
<evidence type="ECO:0000256" key="6">
    <source>
        <dbReference type="SAM" id="SignalP"/>
    </source>
</evidence>
<feature type="signal peptide" evidence="6">
    <location>
        <begin position="1"/>
        <end position="27"/>
    </location>
</feature>
<dbReference type="PANTHER" id="PTHR45631">
    <property type="entry name" value="OS07G0107800 PROTEIN-RELATED"/>
    <property type="match status" value="1"/>
</dbReference>
<dbReference type="InterPro" id="IPR024788">
    <property type="entry name" value="Malectin-like_Carb-bd_dom"/>
</dbReference>
<evidence type="ECO:0000256" key="4">
    <source>
        <dbReference type="ARBA" id="ARBA00022989"/>
    </source>
</evidence>
<evidence type="ECO:0000313" key="8">
    <source>
        <dbReference type="EMBL" id="QHN76036.1"/>
    </source>
</evidence>
<comment type="subcellular location">
    <subcellularLocation>
        <location evidence="1">Membrane</location>
        <topology evidence="1">Single-pass membrane protein</topology>
    </subcellularLocation>
</comment>
<dbReference type="EMBL" id="CP031001">
    <property type="protein sequence ID" value="QHN76036.1"/>
    <property type="molecule type" value="Genomic_DNA"/>
</dbReference>
<dbReference type="AlphaFoldDB" id="A0A6B9V3P0"/>
<name>A0A6B9V3P0_ARAHY</name>
<proteinExistence type="predicted"/>
<organism evidence="8 9">
    <name type="scientific">Arachis hypogaea</name>
    <name type="common">Peanut</name>
    <dbReference type="NCBI Taxonomy" id="3818"/>
    <lineage>
        <taxon>Eukaryota</taxon>
        <taxon>Viridiplantae</taxon>
        <taxon>Streptophyta</taxon>
        <taxon>Embryophyta</taxon>
        <taxon>Tracheophyta</taxon>
        <taxon>Spermatophyta</taxon>
        <taxon>Magnoliopsida</taxon>
        <taxon>eudicotyledons</taxon>
        <taxon>Gunneridae</taxon>
        <taxon>Pentapetalae</taxon>
        <taxon>rosids</taxon>
        <taxon>fabids</taxon>
        <taxon>Fabales</taxon>
        <taxon>Fabaceae</taxon>
        <taxon>Papilionoideae</taxon>
        <taxon>50 kb inversion clade</taxon>
        <taxon>dalbergioids sensu lato</taxon>
        <taxon>Dalbergieae</taxon>
        <taxon>Pterocarpus clade</taxon>
        <taxon>Arachis</taxon>
    </lineage>
</organism>
<dbReference type="GO" id="GO:0016301">
    <property type="term" value="F:kinase activity"/>
    <property type="evidence" value="ECO:0007669"/>
    <property type="project" value="UniProtKB-KW"/>
</dbReference>
<dbReference type="Pfam" id="PF12819">
    <property type="entry name" value="Malectin_like"/>
    <property type="match status" value="1"/>
</dbReference>
<evidence type="ECO:0000256" key="1">
    <source>
        <dbReference type="ARBA" id="ARBA00004167"/>
    </source>
</evidence>
<dbReference type="GO" id="GO:0016020">
    <property type="term" value="C:membrane"/>
    <property type="evidence" value="ECO:0007669"/>
    <property type="project" value="UniProtKB-SubCell"/>
</dbReference>
<evidence type="ECO:0000256" key="5">
    <source>
        <dbReference type="ARBA" id="ARBA00023136"/>
    </source>
</evidence>
<keyword evidence="2" id="KW-0812">Transmembrane</keyword>
<evidence type="ECO:0000259" key="7">
    <source>
        <dbReference type="Pfam" id="PF12819"/>
    </source>
</evidence>
<dbReference type="PANTHER" id="PTHR45631:SF202">
    <property type="entry name" value="SENESCENCE-INDUCED RECEPTOR-LIKE SERINE_THREONINE-PROTEIN KINASE"/>
    <property type="match status" value="1"/>
</dbReference>
<feature type="domain" description="Malectin-like" evidence="7">
    <location>
        <begin position="32"/>
        <end position="155"/>
    </location>
</feature>
<keyword evidence="5" id="KW-0472">Membrane</keyword>
<keyword evidence="3 6" id="KW-0732">Signal</keyword>
<keyword evidence="8" id="KW-0675">Receptor</keyword>
<evidence type="ECO:0000256" key="3">
    <source>
        <dbReference type="ARBA" id="ARBA00022729"/>
    </source>
</evidence>
<keyword evidence="8" id="KW-0808">Transferase</keyword>
<keyword evidence="4" id="KW-1133">Transmembrane helix</keyword>
<evidence type="ECO:0000313" key="9">
    <source>
        <dbReference type="Proteomes" id="UP000464620"/>
    </source>
</evidence>
<sequence>MHAMAKMIANSLFLLLGALSFIATVQGQDQSDCGLPENSNYTEKNTGINYISDANFIDSGVSKTVSSQDKTTHPQYFNYLRSFPNGIRNCYRINVTSVTRYLIRASFLYGNYDGLNKLPEFDLYLGVQFWDMVKFTNSSVSINYEIIHTLSLDYILFAWLTKAQGHHSFQL</sequence>
<evidence type="ECO:0000256" key="2">
    <source>
        <dbReference type="ARBA" id="ARBA00022692"/>
    </source>
</evidence>
<reference evidence="8 9" key="1">
    <citation type="submission" date="2020-01" db="EMBL/GenBank/DDBJ databases">
        <title>Genome sequence of Arachis hypogaea, cultivar Shitouqi.</title>
        <authorList>
            <person name="Zhuang W."/>
            <person name="Chen H."/>
            <person name="Varshney R."/>
            <person name="Wang D."/>
            <person name="Ming R."/>
        </authorList>
    </citation>
    <scope>NUCLEOTIDE SEQUENCE [LARGE SCALE GENOMIC DNA]</scope>
    <source>
        <tissue evidence="8">Young leaf</tissue>
    </source>
</reference>
<keyword evidence="8" id="KW-0418">Kinase</keyword>
<feature type="chain" id="PRO_5025343238" evidence="6">
    <location>
        <begin position="28"/>
        <end position="171"/>
    </location>
</feature>